<keyword evidence="2" id="KW-1185">Reference proteome</keyword>
<evidence type="ECO:0000313" key="2">
    <source>
        <dbReference type="Proteomes" id="UP000499080"/>
    </source>
</evidence>
<organism evidence="1 2">
    <name type="scientific">Araneus ventricosus</name>
    <name type="common">Orbweaver spider</name>
    <name type="synonym">Epeira ventricosa</name>
    <dbReference type="NCBI Taxonomy" id="182803"/>
    <lineage>
        <taxon>Eukaryota</taxon>
        <taxon>Metazoa</taxon>
        <taxon>Ecdysozoa</taxon>
        <taxon>Arthropoda</taxon>
        <taxon>Chelicerata</taxon>
        <taxon>Arachnida</taxon>
        <taxon>Araneae</taxon>
        <taxon>Araneomorphae</taxon>
        <taxon>Entelegynae</taxon>
        <taxon>Araneoidea</taxon>
        <taxon>Araneidae</taxon>
        <taxon>Araneus</taxon>
    </lineage>
</organism>
<comment type="caution">
    <text evidence="1">The sequence shown here is derived from an EMBL/GenBank/DDBJ whole genome shotgun (WGS) entry which is preliminary data.</text>
</comment>
<feature type="non-terminal residue" evidence="1">
    <location>
        <position position="81"/>
    </location>
</feature>
<dbReference type="Proteomes" id="UP000499080">
    <property type="component" value="Unassembled WGS sequence"/>
</dbReference>
<evidence type="ECO:0000313" key="1">
    <source>
        <dbReference type="EMBL" id="GBO40409.1"/>
    </source>
</evidence>
<gene>
    <name evidence="1" type="ORF">AVEN_103732_1</name>
</gene>
<dbReference type="EMBL" id="BGPR01065639">
    <property type="protein sequence ID" value="GBO40409.1"/>
    <property type="molecule type" value="Genomic_DNA"/>
</dbReference>
<proteinExistence type="predicted"/>
<protein>
    <submittedName>
        <fullName evidence="1">Uncharacterized protein</fullName>
    </submittedName>
</protein>
<name>A0A4Y2WT77_ARAVE</name>
<reference evidence="1 2" key="1">
    <citation type="journal article" date="2019" name="Sci. Rep.">
        <title>Orb-weaving spider Araneus ventricosus genome elucidates the spidroin gene catalogue.</title>
        <authorList>
            <person name="Kono N."/>
            <person name="Nakamura H."/>
            <person name="Ohtoshi R."/>
            <person name="Moran D.A.P."/>
            <person name="Shinohara A."/>
            <person name="Yoshida Y."/>
            <person name="Fujiwara M."/>
            <person name="Mori M."/>
            <person name="Tomita M."/>
            <person name="Arakawa K."/>
        </authorList>
    </citation>
    <scope>NUCLEOTIDE SEQUENCE [LARGE SCALE GENOMIC DNA]</scope>
</reference>
<sequence>MPQGGYKRCMLLYTMTLCTSTGRGELSEGLYLDIKQLMFWIDCDKDTYGLEQDCCISSKVGENLLLYLANFFYRYGEQSAD</sequence>
<dbReference type="AlphaFoldDB" id="A0A4Y2WT77"/>
<accession>A0A4Y2WT77</accession>